<evidence type="ECO:0000313" key="3">
    <source>
        <dbReference type="EMBL" id="PST39899.1"/>
    </source>
</evidence>
<dbReference type="EMBL" id="JAJDKZ010000006">
    <property type="protein sequence ID" value="MCB8609591.1"/>
    <property type="molecule type" value="Genomic_DNA"/>
</dbReference>
<keyword evidence="1" id="KW-0812">Transmembrane</keyword>
<feature type="transmembrane region" description="Helical" evidence="1">
    <location>
        <begin position="113"/>
        <end position="130"/>
    </location>
</feature>
<dbReference type="Proteomes" id="UP001198439">
    <property type="component" value="Unassembled WGS sequence"/>
</dbReference>
<dbReference type="AlphaFoldDB" id="A0A2T3FX96"/>
<dbReference type="EMBL" id="PYLP01000010">
    <property type="protein sequence ID" value="PST39899.1"/>
    <property type="molecule type" value="Genomic_DNA"/>
</dbReference>
<keyword evidence="1" id="KW-1133">Transmembrane helix</keyword>
<evidence type="ECO:0000313" key="2">
    <source>
        <dbReference type="EMBL" id="MCB8609591.1"/>
    </source>
</evidence>
<proteinExistence type="predicted"/>
<organism evidence="3 4">
    <name type="scientific">Faecalibacillus faecis</name>
    <dbReference type="NCBI Taxonomy" id="1982628"/>
    <lineage>
        <taxon>Bacteria</taxon>
        <taxon>Bacillati</taxon>
        <taxon>Bacillota</taxon>
        <taxon>Erysipelotrichia</taxon>
        <taxon>Erysipelotrichales</taxon>
        <taxon>Coprobacillaceae</taxon>
        <taxon>Faecalibacillus</taxon>
    </lineage>
</organism>
<dbReference type="GeneID" id="77471141"/>
<protein>
    <submittedName>
        <fullName evidence="3">DUF2232 domain-containing protein</fullName>
    </submittedName>
</protein>
<accession>A0A2T3FX96</accession>
<keyword evidence="4" id="KW-1185">Reference proteome</keyword>
<reference evidence="3" key="2">
    <citation type="journal article" date="2019" name="Int. J. Syst. Evol. Microbiol.">
        <title>Faecalibacillus intestinalis gen. nov., sp. nov. and Faecalibacillus faecis sp. nov., isolated from human faeces.</title>
        <authorList>
            <person name="Seo B."/>
            <person name="Jeon K."/>
            <person name="Baek I."/>
            <person name="Lee Y.M."/>
            <person name="Baek K."/>
            <person name="Ko G."/>
        </authorList>
    </citation>
    <scope>NUCLEOTIDE SEQUENCE</scope>
    <source>
        <strain evidence="3">SNUG30370</strain>
    </source>
</reference>
<dbReference type="RefSeq" id="WP_106988214.1">
    <property type="nucleotide sequence ID" value="NZ_DBGCOW010000023.1"/>
</dbReference>
<evidence type="ECO:0000256" key="1">
    <source>
        <dbReference type="SAM" id="Phobius"/>
    </source>
</evidence>
<reference evidence="2" key="3">
    <citation type="submission" date="2021-10" db="EMBL/GenBank/DDBJ databases">
        <title>Collection of gut derived symbiotic bacterial strains cultured from healthy donors.</title>
        <authorList>
            <person name="Lin H."/>
            <person name="Littmann E."/>
            <person name="Kohout C."/>
            <person name="Pamer E.G."/>
        </authorList>
    </citation>
    <scope>NUCLEOTIDE SEQUENCE</scope>
    <source>
        <strain evidence="2">DFI.4.48</strain>
    </source>
</reference>
<feature type="transmembrane region" description="Helical" evidence="1">
    <location>
        <begin position="150"/>
        <end position="179"/>
    </location>
</feature>
<gene>
    <name evidence="3" type="ORF">C7U55_08570</name>
    <name evidence="2" type="ORF">LJD69_03135</name>
</gene>
<comment type="caution">
    <text evidence="3">The sequence shown here is derived from an EMBL/GenBank/DDBJ whole genome shotgun (WGS) entry which is preliminary data.</text>
</comment>
<keyword evidence="1" id="KW-0472">Membrane</keyword>
<dbReference type="Proteomes" id="UP000241201">
    <property type="component" value="Unassembled WGS sequence"/>
</dbReference>
<name>A0A2T3FX96_9FIRM</name>
<feature type="transmembrane region" description="Helical" evidence="1">
    <location>
        <begin position="12"/>
        <end position="39"/>
    </location>
</feature>
<evidence type="ECO:0000313" key="4">
    <source>
        <dbReference type="Proteomes" id="UP000241201"/>
    </source>
</evidence>
<feature type="transmembrane region" description="Helical" evidence="1">
    <location>
        <begin position="59"/>
        <end position="92"/>
    </location>
</feature>
<reference evidence="4" key="1">
    <citation type="submission" date="2018-03" db="EMBL/GenBank/DDBJ databases">
        <title>Lachnoclostridium SNUG30370 gen.nov., sp.nov., isolated from human faeces.</title>
        <authorList>
            <person name="Seo B."/>
            <person name="Jeon K."/>
            <person name="Ko G."/>
        </authorList>
    </citation>
    <scope>NUCLEOTIDE SEQUENCE [LARGE SCALE GENOMIC DNA]</scope>
    <source>
        <strain evidence="4">SNUG30370</strain>
    </source>
</reference>
<sequence>MNREKTKQMVTGALMAAVFGVLSVINVYTGTMFDILFIYLMTVALAYYTFRFNEKMAFLVWLTSTVVLFMTGELFFTLYSFFTLPLGILYIYCQRHDVKQTKWVLRGYSAFKNFIILFLLGSLLGLNTFQDTKEIYQSIVSVLPFLKSDFLMNSTFIILWLVLSFSEVYIIKVYTNIFILRMNKNNRMK</sequence>